<proteinExistence type="predicted"/>
<organism evidence="1 2">
    <name type="scientific">Nitrososphaera gargensis (strain Ga9.2)</name>
    <dbReference type="NCBI Taxonomy" id="1237085"/>
    <lineage>
        <taxon>Archaea</taxon>
        <taxon>Nitrososphaerota</taxon>
        <taxon>Nitrososphaeria</taxon>
        <taxon>Nitrososphaerales</taxon>
        <taxon>Nitrososphaeraceae</taxon>
        <taxon>Nitrososphaera</taxon>
    </lineage>
</organism>
<reference evidence="1 2" key="1">
    <citation type="journal article" date="2012" name="Environ. Microbiol.">
        <title>The genome of the ammonia-oxidizing Candidatus Nitrososphaera gargensis: insights into metabolic versatility and environmental adaptations.</title>
        <authorList>
            <person name="Spang A."/>
            <person name="Poehlein A."/>
            <person name="Offre P."/>
            <person name="Zumbragel S."/>
            <person name="Haider S."/>
            <person name="Rychlik N."/>
            <person name="Nowka B."/>
            <person name="Schmeisser C."/>
            <person name="Lebedeva E.V."/>
            <person name="Rattei T."/>
            <person name="Bohm C."/>
            <person name="Schmid M."/>
            <person name="Galushko A."/>
            <person name="Hatzenpichler R."/>
            <person name="Weinmaier T."/>
            <person name="Daniel R."/>
            <person name="Schleper C."/>
            <person name="Spieck E."/>
            <person name="Streit W."/>
            <person name="Wagner M."/>
        </authorList>
    </citation>
    <scope>NUCLEOTIDE SEQUENCE [LARGE SCALE GENOMIC DNA]</scope>
    <source>
        <strain evidence="2">Ga9.2</strain>
    </source>
</reference>
<dbReference type="EMBL" id="CP002408">
    <property type="protein sequence ID" value="AFU57778.1"/>
    <property type="molecule type" value="Genomic_DNA"/>
</dbReference>
<dbReference type="STRING" id="1237085.Ngar_c08360"/>
<dbReference type="PATRIC" id="fig|1237085.11.peg.798"/>
<accession>K0IG40</accession>
<evidence type="ECO:0000313" key="2">
    <source>
        <dbReference type="Proteomes" id="UP000008037"/>
    </source>
</evidence>
<dbReference type="Proteomes" id="UP000008037">
    <property type="component" value="Chromosome"/>
</dbReference>
<sequence>MATVLLGTAVVLHLINHEVFHHNAAYAQDTTTVLADTEALIVIVNIERIRTQLELTEKSLNTDDLEMAFAHAFIPHTTTFPAIKSQLRAIDEQPATQLEAMLTDLPIKIRTAGKDSEGEARDDIKQIQTLLDKISQKAIGSQLMSDKGMVSKTVVFLLRDAAQSYQVSNAAAGGQEQFSQVDYENAISITARAESTYQIIAPEIDKRRRGEIDSFIAELLTAFDQKSDIMNQYRVWLLR</sequence>
<keyword evidence="2" id="KW-1185">Reference proteome</keyword>
<protein>
    <submittedName>
        <fullName evidence="1">Uncharacterized protein</fullName>
    </submittedName>
</protein>
<dbReference type="AlphaFoldDB" id="K0IG40"/>
<dbReference type="InParanoid" id="K0IG40"/>
<gene>
    <name evidence="1" type="ordered locus">Ngar_c08360</name>
</gene>
<dbReference type="BioCyc" id="CNIT1237085:G1324-834-MONOMER"/>
<evidence type="ECO:0000313" key="1">
    <source>
        <dbReference type="EMBL" id="AFU57778.1"/>
    </source>
</evidence>
<dbReference type="KEGG" id="nga:Ngar_c08360"/>
<name>K0IG40_NITGG</name>
<dbReference type="HOGENOM" id="CLU_1159087_0_0_2"/>